<sequence>MKQRFRYVFWFLLPAAAAGAAGPAYADVTVSGNVSPNNPSDPWDLGSTPLVVSSVDEAGGGSVTVTRRGTLITAGAAVGRALRSTGTVEITGYGSTWTNRGVIEVGFPHASGDVLIRRGARVTTDDLVITVSDLATGDVLVEGYDATLTVREDAYVGQDGSGRLTLRQGARFSSDNTYIGLGACRYCDGTVRVEGSATRWVNTGELAVGGYGNGALLIDRGEVSSVNAEIVGFPDAGASHVNVTGWGGTWTNTGLLRIGDTYSPQEPARSGELTVGAYGTVVTAETEILSDLGLGFIEVGGVHASWINRGDVTILAARAEAPSLLVERGGVVRLGGLLRAATPPGYEDAPYLGPAVRLAGGALIAGAIEVEAGGFELAGGRLDTGSFVGDLANTQAGRLVVGEAHSGTGVAGSYSQGPGAALRIAVAGPGAAPLLQIDGDVILDGALEVRPAGEPVSFEAGDSVVLLGWTGALAGTFAAVDIALPLAPGLAWDTSALYTTGEILVVPAS</sequence>
<dbReference type="Proteomes" id="UP000238348">
    <property type="component" value="Chromosome"/>
</dbReference>
<gene>
    <name evidence="2" type="ORF">SOCE26_039650</name>
</gene>
<keyword evidence="1" id="KW-0732">Signal</keyword>
<dbReference type="NCBIfam" id="TIGR04393">
    <property type="entry name" value="rpt_T5SS_PEPC"/>
    <property type="match status" value="3"/>
</dbReference>
<dbReference type="OrthoDB" id="9804931at2"/>
<dbReference type="InterPro" id="IPR030895">
    <property type="entry name" value="T5SS_PEPC_rpt"/>
</dbReference>
<reference evidence="2 3" key="1">
    <citation type="submission" date="2015-09" db="EMBL/GenBank/DDBJ databases">
        <title>Sorangium comparison.</title>
        <authorList>
            <person name="Zaburannyi N."/>
            <person name="Bunk B."/>
            <person name="Overmann J."/>
            <person name="Mueller R."/>
        </authorList>
    </citation>
    <scope>NUCLEOTIDE SEQUENCE [LARGE SCALE GENOMIC DNA]</scope>
    <source>
        <strain evidence="2 3">So ce26</strain>
    </source>
</reference>
<dbReference type="EMBL" id="CP012673">
    <property type="protein sequence ID" value="AUX42532.1"/>
    <property type="molecule type" value="Genomic_DNA"/>
</dbReference>
<evidence type="ECO:0000313" key="2">
    <source>
        <dbReference type="EMBL" id="AUX42532.1"/>
    </source>
</evidence>
<accession>A0A2L0ETD1</accession>
<feature type="signal peptide" evidence="1">
    <location>
        <begin position="1"/>
        <end position="26"/>
    </location>
</feature>
<feature type="chain" id="PRO_5014785191" description="Secreted protein" evidence="1">
    <location>
        <begin position="27"/>
        <end position="509"/>
    </location>
</feature>
<evidence type="ECO:0008006" key="4">
    <source>
        <dbReference type="Google" id="ProtNLM"/>
    </source>
</evidence>
<organism evidence="2 3">
    <name type="scientific">Sorangium cellulosum</name>
    <name type="common">Polyangium cellulosum</name>
    <dbReference type="NCBI Taxonomy" id="56"/>
    <lineage>
        <taxon>Bacteria</taxon>
        <taxon>Pseudomonadati</taxon>
        <taxon>Myxococcota</taxon>
        <taxon>Polyangia</taxon>
        <taxon>Polyangiales</taxon>
        <taxon>Polyangiaceae</taxon>
        <taxon>Sorangium</taxon>
    </lineage>
</organism>
<evidence type="ECO:0000313" key="3">
    <source>
        <dbReference type="Proteomes" id="UP000238348"/>
    </source>
</evidence>
<evidence type="ECO:0000256" key="1">
    <source>
        <dbReference type="SAM" id="SignalP"/>
    </source>
</evidence>
<dbReference type="AlphaFoldDB" id="A0A2L0ETD1"/>
<protein>
    <recommendedName>
        <fullName evidence="4">Secreted protein</fullName>
    </recommendedName>
</protein>
<proteinExistence type="predicted"/>
<name>A0A2L0ETD1_SORCE</name>
<dbReference type="RefSeq" id="WP_104981334.1">
    <property type="nucleotide sequence ID" value="NZ_CP012673.1"/>
</dbReference>